<comment type="function">
    <text evidence="4">May be an activator protein for the gylABX operon.</text>
</comment>
<dbReference type="GO" id="GO:0045892">
    <property type="term" value="P:negative regulation of DNA-templated transcription"/>
    <property type="evidence" value="ECO:0007669"/>
    <property type="project" value="TreeGrafter"/>
</dbReference>
<dbReference type="FunFam" id="1.10.10.10:FF:000056">
    <property type="entry name" value="IclR family transcriptional regulator"/>
    <property type="match status" value="1"/>
</dbReference>
<comment type="caution">
    <text evidence="8">The sequence shown here is derived from an EMBL/GenBank/DDBJ whole genome shotgun (WGS) entry which is preliminary data.</text>
</comment>
<accession>A0A072NSN6</accession>
<keyword evidence="1" id="KW-0805">Transcription regulation</keyword>
<dbReference type="PATRIC" id="fig|1348973.3.peg.493"/>
<dbReference type="InterPro" id="IPR029016">
    <property type="entry name" value="GAF-like_dom_sf"/>
</dbReference>
<gene>
    <name evidence="8" type="ORF">M670_00507</name>
</gene>
<evidence type="ECO:0000256" key="4">
    <source>
        <dbReference type="ARBA" id="ARBA00058938"/>
    </source>
</evidence>
<dbReference type="SMART" id="SM00346">
    <property type="entry name" value="HTH_ICLR"/>
    <property type="match status" value="1"/>
</dbReference>
<dbReference type="Gene3D" id="3.30.450.40">
    <property type="match status" value="1"/>
</dbReference>
<evidence type="ECO:0000256" key="1">
    <source>
        <dbReference type="ARBA" id="ARBA00023015"/>
    </source>
</evidence>
<keyword evidence="3" id="KW-0804">Transcription</keyword>
<dbReference type="SUPFAM" id="SSF46785">
    <property type="entry name" value="Winged helix' DNA-binding domain"/>
    <property type="match status" value="1"/>
</dbReference>
<dbReference type="PANTHER" id="PTHR30136">
    <property type="entry name" value="HELIX-TURN-HELIX TRANSCRIPTIONAL REGULATOR, ICLR FAMILY"/>
    <property type="match status" value="1"/>
</dbReference>
<dbReference type="InterPro" id="IPR036388">
    <property type="entry name" value="WH-like_DNA-bd_sf"/>
</dbReference>
<keyword evidence="2" id="KW-0238">DNA-binding</keyword>
<dbReference type="Proteomes" id="UP000027936">
    <property type="component" value="Unassembled WGS sequence"/>
</dbReference>
<dbReference type="Gene3D" id="1.10.10.10">
    <property type="entry name" value="Winged helix-like DNA-binding domain superfamily/Winged helix DNA-binding domain"/>
    <property type="match status" value="1"/>
</dbReference>
<dbReference type="PANTHER" id="PTHR30136:SF35">
    <property type="entry name" value="HTH-TYPE TRANSCRIPTIONAL REGULATOR RV1719"/>
    <property type="match status" value="1"/>
</dbReference>
<dbReference type="EMBL" id="JJRY01000001">
    <property type="protein sequence ID" value="KEF40481.1"/>
    <property type="molecule type" value="Genomic_DNA"/>
</dbReference>
<protein>
    <recommendedName>
        <fullName evidence="5">Glycerol operon regulatory protein</fullName>
    </recommendedName>
</protein>
<dbReference type="GO" id="GO:0003700">
    <property type="term" value="F:DNA-binding transcription factor activity"/>
    <property type="evidence" value="ECO:0007669"/>
    <property type="project" value="TreeGrafter"/>
</dbReference>
<organism evidence="8 9">
    <name type="scientific">Schinkia azotoformans MEV2011</name>
    <dbReference type="NCBI Taxonomy" id="1348973"/>
    <lineage>
        <taxon>Bacteria</taxon>
        <taxon>Bacillati</taxon>
        <taxon>Bacillota</taxon>
        <taxon>Bacilli</taxon>
        <taxon>Bacillales</taxon>
        <taxon>Bacillaceae</taxon>
        <taxon>Calidifontibacillus/Schinkia group</taxon>
        <taxon>Schinkia</taxon>
    </lineage>
</organism>
<dbReference type="Pfam" id="PF01614">
    <property type="entry name" value="IclR_C"/>
    <property type="match status" value="1"/>
</dbReference>
<evidence type="ECO:0000259" key="6">
    <source>
        <dbReference type="PROSITE" id="PS51077"/>
    </source>
</evidence>
<dbReference type="PROSITE" id="PS51077">
    <property type="entry name" value="HTH_ICLR"/>
    <property type="match status" value="1"/>
</dbReference>
<dbReference type="InterPro" id="IPR005471">
    <property type="entry name" value="Tscrpt_reg_IclR_N"/>
</dbReference>
<dbReference type="InterPro" id="IPR036390">
    <property type="entry name" value="WH_DNA-bd_sf"/>
</dbReference>
<name>A0A072NSN6_SCHAZ</name>
<dbReference type="GO" id="GO:0003677">
    <property type="term" value="F:DNA binding"/>
    <property type="evidence" value="ECO:0007669"/>
    <property type="project" value="UniProtKB-KW"/>
</dbReference>
<evidence type="ECO:0000313" key="9">
    <source>
        <dbReference type="Proteomes" id="UP000027936"/>
    </source>
</evidence>
<evidence type="ECO:0000256" key="5">
    <source>
        <dbReference type="ARBA" id="ARBA00070406"/>
    </source>
</evidence>
<evidence type="ECO:0000259" key="7">
    <source>
        <dbReference type="PROSITE" id="PS51078"/>
    </source>
</evidence>
<feature type="domain" description="HTH iclR-type" evidence="6">
    <location>
        <begin position="28"/>
        <end position="88"/>
    </location>
</feature>
<feature type="domain" description="IclR-ED" evidence="7">
    <location>
        <begin position="89"/>
        <end position="271"/>
    </location>
</feature>
<sequence>MLPFLYTEQIKIFEVIFLNLSEPNNSILQSVQRGLQILKLFSATNPVWGITDIATTLKLSKSTVSRITSDLVEEGYLEKTHNKYRLGFSLLTLSGVITSHLEIHKESSDTLKSLVHKLGETAHIAILEDLEITYLHKIECQNPVRLFTNIGKKNPPTCTGSGKILLAYQPETALQELIDRGLPLMGPKSITDPQKLIMELQNVRKNGYSICIDEMQEGIISIGAAIRDYTNEVVAAVSIVGPKQRGIGKDASPYITEVIKAAEEISEKLGYIKALDQKRLGNLR</sequence>
<dbReference type="AlphaFoldDB" id="A0A072NSN6"/>
<dbReference type="Pfam" id="PF09339">
    <property type="entry name" value="HTH_IclR"/>
    <property type="match status" value="1"/>
</dbReference>
<dbReference type="PROSITE" id="PS51078">
    <property type="entry name" value="ICLR_ED"/>
    <property type="match status" value="1"/>
</dbReference>
<evidence type="ECO:0000256" key="3">
    <source>
        <dbReference type="ARBA" id="ARBA00023163"/>
    </source>
</evidence>
<evidence type="ECO:0000256" key="2">
    <source>
        <dbReference type="ARBA" id="ARBA00023125"/>
    </source>
</evidence>
<dbReference type="SUPFAM" id="SSF55781">
    <property type="entry name" value="GAF domain-like"/>
    <property type="match status" value="1"/>
</dbReference>
<proteinExistence type="predicted"/>
<dbReference type="InterPro" id="IPR050707">
    <property type="entry name" value="HTH_MetabolicPath_Reg"/>
</dbReference>
<dbReference type="InterPro" id="IPR014757">
    <property type="entry name" value="Tscrpt_reg_IclR_C"/>
</dbReference>
<reference evidence="8 9" key="1">
    <citation type="submission" date="2014-04" db="EMBL/GenBank/DDBJ databases">
        <title>Draft genome sequence of Bacillus azotoformans MEV2011, a (co-) denitrifying strain unable to grow in the presence of oxygen.</title>
        <authorList>
            <person name="Nielsen M."/>
            <person name="Schreiber L."/>
            <person name="Finster K."/>
            <person name="Schramm A."/>
        </authorList>
    </citation>
    <scope>NUCLEOTIDE SEQUENCE [LARGE SCALE GENOMIC DNA]</scope>
    <source>
        <strain evidence="8 9">MEV2011</strain>
    </source>
</reference>
<evidence type="ECO:0000313" key="8">
    <source>
        <dbReference type="EMBL" id="KEF40481.1"/>
    </source>
</evidence>